<evidence type="ECO:0000313" key="2">
    <source>
        <dbReference type="Proteomes" id="UP000238937"/>
    </source>
</evidence>
<dbReference type="Proteomes" id="UP000238937">
    <property type="component" value="Unassembled WGS sequence"/>
</dbReference>
<feature type="non-terminal residue" evidence="1">
    <location>
        <position position="1"/>
    </location>
</feature>
<organism evidence="1 2">
    <name type="scientific">Chamaesiphon polymorphus CCALA 037</name>
    <dbReference type="NCBI Taxonomy" id="2107692"/>
    <lineage>
        <taxon>Bacteria</taxon>
        <taxon>Bacillati</taxon>
        <taxon>Cyanobacteriota</taxon>
        <taxon>Cyanophyceae</taxon>
        <taxon>Gomontiellales</taxon>
        <taxon>Chamaesiphonaceae</taxon>
        <taxon>Chamaesiphon</taxon>
    </lineage>
</organism>
<keyword evidence="2" id="KW-1185">Reference proteome</keyword>
<protein>
    <submittedName>
        <fullName evidence="1">Coproporphyrinogen III oxidase</fullName>
    </submittedName>
</protein>
<accession>A0A2T1GG73</accession>
<gene>
    <name evidence="1" type="ORF">C7B77_11400</name>
</gene>
<sequence length="161" mass="18256">DGMVGLGCGARSYTASLHYSSEYAVGMTGIQEIIANYTRRENEQFNWVDYGYKLNVDDRQRRFLIQSLLQSEGLDLNDYRETFHTDALTDFPQLMDLVTLELATLSKDCEGERVGSQEQFLIPNSQSKIILTPAGVEVSDTLGVWLYSPQVKALMEGYTWH</sequence>
<dbReference type="EMBL" id="PVWO01000118">
    <property type="protein sequence ID" value="PSB56593.1"/>
    <property type="molecule type" value="Genomic_DNA"/>
</dbReference>
<reference evidence="1 2" key="1">
    <citation type="submission" date="2018-03" db="EMBL/GenBank/DDBJ databases">
        <title>The ancient ancestry and fast evolution of plastids.</title>
        <authorList>
            <person name="Moore K.R."/>
            <person name="Magnabosco C."/>
            <person name="Momper L."/>
            <person name="Gold D.A."/>
            <person name="Bosak T."/>
            <person name="Fournier G.P."/>
        </authorList>
    </citation>
    <scope>NUCLEOTIDE SEQUENCE [LARGE SCALE GENOMIC DNA]</scope>
    <source>
        <strain evidence="1 2">CCALA 037</strain>
    </source>
</reference>
<name>A0A2T1GG73_9CYAN</name>
<evidence type="ECO:0000313" key="1">
    <source>
        <dbReference type="EMBL" id="PSB56593.1"/>
    </source>
</evidence>
<proteinExistence type="predicted"/>
<dbReference type="SUPFAM" id="SSF102114">
    <property type="entry name" value="Radical SAM enzymes"/>
    <property type="match status" value="1"/>
</dbReference>
<dbReference type="InterPro" id="IPR058240">
    <property type="entry name" value="rSAM_sf"/>
</dbReference>
<dbReference type="AlphaFoldDB" id="A0A2T1GG73"/>
<comment type="caution">
    <text evidence="1">The sequence shown here is derived from an EMBL/GenBank/DDBJ whole genome shotgun (WGS) entry which is preliminary data.</text>
</comment>